<dbReference type="KEGG" id="bbel:109482105"/>
<feature type="chain" id="PRO_5028080662" evidence="1">
    <location>
        <begin position="22"/>
        <end position="212"/>
    </location>
</feature>
<dbReference type="OrthoDB" id="2865258at2759"/>
<dbReference type="InterPro" id="IPR010036">
    <property type="entry name" value="MDP_1_eu_arc"/>
</dbReference>
<proteinExistence type="predicted"/>
<dbReference type="SFLD" id="SFLDG01131">
    <property type="entry name" value="C1.5.2:_MDP_Like"/>
    <property type="match status" value="1"/>
</dbReference>
<dbReference type="SFLD" id="SFLDG01129">
    <property type="entry name" value="C1.5:_HAD__Beta-PGM__Phosphata"/>
    <property type="match status" value="1"/>
</dbReference>
<dbReference type="InterPro" id="IPR023214">
    <property type="entry name" value="HAD_sf"/>
</dbReference>
<reference evidence="3" key="1">
    <citation type="submission" date="2025-08" db="UniProtKB">
        <authorList>
            <consortium name="RefSeq"/>
        </authorList>
    </citation>
    <scope>IDENTIFICATION</scope>
    <source>
        <tissue evidence="3">Gonad</tissue>
    </source>
</reference>
<dbReference type="InterPro" id="IPR035679">
    <property type="entry name" value="MDP-1_euk"/>
</dbReference>
<dbReference type="NCBIfam" id="TIGR01685">
    <property type="entry name" value="MDP-1"/>
    <property type="match status" value="1"/>
</dbReference>
<evidence type="ECO:0000313" key="2">
    <source>
        <dbReference type="Proteomes" id="UP000515135"/>
    </source>
</evidence>
<keyword evidence="1" id="KW-0732">Signal</keyword>
<gene>
    <name evidence="3" type="primary">LOC109482105</name>
</gene>
<dbReference type="FunFam" id="3.40.50.1000:FF:000539">
    <property type="match status" value="1"/>
</dbReference>
<evidence type="ECO:0000256" key="1">
    <source>
        <dbReference type="SAM" id="SignalP"/>
    </source>
</evidence>
<name>A0A6P4ZTZ8_BRABE</name>
<keyword evidence="2" id="KW-1185">Reference proteome</keyword>
<dbReference type="SUPFAM" id="SSF56784">
    <property type="entry name" value="HAD-like"/>
    <property type="match status" value="1"/>
</dbReference>
<organism evidence="2 3">
    <name type="scientific">Branchiostoma belcheri</name>
    <name type="common">Amphioxus</name>
    <dbReference type="NCBI Taxonomy" id="7741"/>
    <lineage>
        <taxon>Eukaryota</taxon>
        <taxon>Metazoa</taxon>
        <taxon>Chordata</taxon>
        <taxon>Cephalochordata</taxon>
        <taxon>Leptocardii</taxon>
        <taxon>Amphioxiformes</taxon>
        <taxon>Branchiostomatidae</taxon>
        <taxon>Branchiostoma</taxon>
    </lineage>
</organism>
<feature type="signal peptide" evidence="1">
    <location>
        <begin position="1"/>
        <end position="21"/>
    </location>
</feature>
<accession>A0A6P4ZTZ8</accession>
<dbReference type="GeneID" id="109482105"/>
<dbReference type="GO" id="GO:0003993">
    <property type="term" value="F:acid phosphatase activity"/>
    <property type="evidence" value="ECO:0007669"/>
    <property type="project" value="TreeGrafter"/>
</dbReference>
<dbReference type="PANTHER" id="PTHR17901:SF14">
    <property type="entry name" value="MAGNESIUM-DEPENDENT PHOSPHATASE 1"/>
    <property type="match status" value="1"/>
</dbReference>
<dbReference type="RefSeq" id="XP_019640348.1">
    <property type="nucleotide sequence ID" value="XM_019784789.1"/>
</dbReference>
<dbReference type="NCBIfam" id="TIGR01681">
    <property type="entry name" value="HAD-SF-IIIC"/>
    <property type="match status" value="1"/>
</dbReference>
<evidence type="ECO:0000313" key="3">
    <source>
        <dbReference type="RefSeq" id="XP_019640348.1"/>
    </source>
</evidence>
<dbReference type="AlphaFoldDB" id="A0A6P4ZTZ8"/>
<dbReference type="Pfam" id="PF12689">
    <property type="entry name" value="Acid_PPase"/>
    <property type="match status" value="1"/>
</dbReference>
<dbReference type="Gene3D" id="3.40.50.1000">
    <property type="entry name" value="HAD superfamily/HAD-like"/>
    <property type="match status" value="1"/>
</dbReference>
<dbReference type="InterPro" id="IPR036412">
    <property type="entry name" value="HAD-like_sf"/>
</dbReference>
<dbReference type="Proteomes" id="UP000515135">
    <property type="component" value="Unplaced"/>
</dbReference>
<sequence>MALATSFRGLAVVVSVYHCFASGLFCHQEDASCESKPEKNEGGPMESFRPPTPRPELVVFDVDFTLWPFWVDTHVSQPFKKTSDGRVVDRHNYVIKGYEDVPEILEWMSRQGYTMAVASRTDDPEAMRKALKLLDWDKYFTYKEIYPGSKTHHFQRFHEQSGVPYSKMIFFDDEERNIYDLNRIGVLSLLVARGMTTQVLKEGLEQFARERK</sequence>
<dbReference type="PANTHER" id="PTHR17901">
    <property type="entry name" value="MAGNESIUM-DEPENDENT PHOSPHATASE 1 MDP1"/>
    <property type="match status" value="1"/>
</dbReference>
<dbReference type="SFLD" id="SFLDS00003">
    <property type="entry name" value="Haloacid_Dehalogenase"/>
    <property type="match status" value="1"/>
</dbReference>
<protein>
    <submittedName>
        <fullName evidence="3">Magnesium-dependent phosphatase 1-like</fullName>
    </submittedName>
</protein>
<dbReference type="InterPro" id="IPR010033">
    <property type="entry name" value="HAD_SF_ppase_IIIC"/>
</dbReference>
<dbReference type="CDD" id="cd07501">
    <property type="entry name" value="HAD_MDP-1_like"/>
    <property type="match status" value="1"/>
</dbReference>